<keyword evidence="3" id="KW-1185">Reference proteome</keyword>
<dbReference type="Proteomes" id="UP000053558">
    <property type="component" value="Unassembled WGS sequence"/>
</dbReference>
<comment type="caution">
    <text evidence="2">The sequence shown here is derived from an EMBL/GenBank/DDBJ whole genome shotgun (WGS) entry which is preliminary data.</text>
</comment>
<evidence type="ECO:0000313" key="2">
    <source>
        <dbReference type="EMBL" id="EIW78419.1"/>
    </source>
</evidence>
<dbReference type="GeneID" id="19203566"/>
<name>A0A5M3MGR0_CONPW</name>
<dbReference type="RefSeq" id="XP_007771456.1">
    <property type="nucleotide sequence ID" value="XM_007773266.1"/>
</dbReference>
<protein>
    <submittedName>
        <fullName evidence="2">Uncharacterized protein</fullName>
    </submittedName>
</protein>
<sequence length="81" mass="8556">MASTGYSPRGRPLAVALAGAITLAVGAMVFAKSDSKKDVQSDSMYHPAGAEGTRMTAEGKTDARYDSTSIREKVHELPGKR</sequence>
<reference evidence="3" key="1">
    <citation type="journal article" date="2012" name="Science">
        <title>The Paleozoic origin of enzymatic lignin decomposition reconstructed from 31 fungal genomes.</title>
        <authorList>
            <person name="Floudas D."/>
            <person name="Binder M."/>
            <person name="Riley R."/>
            <person name="Barry K."/>
            <person name="Blanchette R.A."/>
            <person name="Henrissat B."/>
            <person name="Martinez A.T."/>
            <person name="Otillar R."/>
            <person name="Spatafora J.W."/>
            <person name="Yadav J.S."/>
            <person name="Aerts A."/>
            <person name="Benoit I."/>
            <person name="Boyd A."/>
            <person name="Carlson A."/>
            <person name="Copeland A."/>
            <person name="Coutinho P.M."/>
            <person name="de Vries R.P."/>
            <person name="Ferreira P."/>
            <person name="Findley K."/>
            <person name="Foster B."/>
            <person name="Gaskell J."/>
            <person name="Glotzer D."/>
            <person name="Gorecki P."/>
            <person name="Heitman J."/>
            <person name="Hesse C."/>
            <person name="Hori C."/>
            <person name="Igarashi K."/>
            <person name="Jurgens J.A."/>
            <person name="Kallen N."/>
            <person name="Kersten P."/>
            <person name="Kohler A."/>
            <person name="Kuees U."/>
            <person name="Kumar T.K.A."/>
            <person name="Kuo A."/>
            <person name="LaButti K."/>
            <person name="Larrondo L.F."/>
            <person name="Lindquist E."/>
            <person name="Ling A."/>
            <person name="Lombard V."/>
            <person name="Lucas S."/>
            <person name="Lundell T."/>
            <person name="Martin R."/>
            <person name="McLaughlin D.J."/>
            <person name="Morgenstern I."/>
            <person name="Morin E."/>
            <person name="Murat C."/>
            <person name="Nagy L.G."/>
            <person name="Nolan M."/>
            <person name="Ohm R.A."/>
            <person name="Patyshakuliyeva A."/>
            <person name="Rokas A."/>
            <person name="Ruiz-Duenas F.J."/>
            <person name="Sabat G."/>
            <person name="Salamov A."/>
            <person name="Samejima M."/>
            <person name="Schmutz J."/>
            <person name="Slot J.C."/>
            <person name="St John F."/>
            <person name="Stenlid J."/>
            <person name="Sun H."/>
            <person name="Sun S."/>
            <person name="Syed K."/>
            <person name="Tsang A."/>
            <person name="Wiebenga A."/>
            <person name="Young D."/>
            <person name="Pisabarro A."/>
            <person name="Eastwood D.C."/>
            <person name="Martin F."/>
            <person name="Cullen D."/>
            <person name="Grigoriev I.V."/>
            <person name="Hibbett D.S."/>
        </authorList>
    </citation>
    <scope>NUCLEOTIDE SEQUENCE [LARGE SCALE GENOMIC DNA]</scope>
    <source>
        <strain evidence="3">RWD-64-598 SS2</strain>
    </source>
</reference>
<evidence type="ECO:0000313" key="3">
    <source>
        <dbReference type="Proteomes" id="UP000053558"/>
    </source>
</evidence>
<organism evidence="2 3">
    <name type="scientific">Coniophora puteana (strain RWD-64-598)</name>
    <name type="common">Brown rot fungus</name>
    <dbReference type="NCBI Taxonomy" id="741705"/>
    <lineage>
        <taxon>Eukaryota</taxon>
        <taxon>Fungi</taxon>
        <taxon>Dikarya</taxon>
        <taxon>Basidiomycota</taxon>
        <taxon>Agaricomycotina</taxon>
        <taxon>Agaricomycetes</taxon>
        <taxon>Agaricomycetidae</taxon>
        <taxon>Boletales</taxon>
        <taxon>Coniophorineae</taxon>
        <taxon>Coniophoraceae</taxon>
        <taxon>Coniophora</taxon>
    </lineage>
</organism>
<gene>
    <name evidence="2" type="ORF">CONPUDRAFT_156406</name>
</gene>
<proteinExistence type="predicted"/>
<accession>A0A5M3MGR0</accession>
<feature type="region of interest" description="Disordered" evidence="1">
    <location>
        <begin position="34"/>
        <end position="66"/>
    </location>
</feature>
<evidence type="ECO:0000256" key="1">
    <source>
        <dbReference type="SAM" id="MobiDB-lite"/>
    </source>
</evidence>
<dbReference type="EMBL" id="JH711582">
    <property type="protein sequence ID" value="EIW78419.1"/>
    <property type="molecule type" value="Genomic_DNA"/>
</dbReference>
<dbReference type="KEGG" id="cput:CONPUDRAFT_156406"/>
<feature type="compositionally biased region" description="Basic and acidic residues" evidence="1">
    <location>
        <begin position="57"/>
        <end position="66"/>
    </location>
</feature>
<dbReference type="AlphaFoldDB" id="A0A5M3MGR0"/>